<dbReference type="EMBL" id="CT868679">
    <property type="protein sequence ID" value="CAK94847.1"/>
    <property type="molecule type" value="Genomic_DNA"/>
</dbReference>
<evidence type="ECO:0000313" key="2">
    <source>
        <dbReference type="EMBL" id="CAK94847.1"/>
    </source>
</evidence>
<dbReference type="InParanoid" id="A0EHQ6"/>
<feature type="compositionally biased region" description="Low complexity" evidence="1">
    <location>
        <begin position="68"/>
        <end position="85"/>
    </location>
</feature>
<accession>A0EHQ6</accession>
<proteinExistence type="predicted"/>
<name>A0EHQ6_PARTE</name>
<gene>
    <name evidence="2" type="ORF">GSPATT00027173001</name>
</gene>
<feature type="region of interest" description="Disordered" evidence="1">
    <location>
        <begin position="427"/>
        <end position="451"/>
    </location>
</feature>
<evidence type="ECO:0000256" key="1">
    <source>
        <dbReference type="SAM" id="MobiDB-lite"/>
    </source>
</evidence>
<reference evidence="2 3" key="1">
    <citation type="journal article" date="2006" name="Nature">
        <title>Global trends of whole-genome duplications revealed by the ciliate Paramecium tetraurelia.</title>
        <authorList>
            <consortium name="Genoscope"/>
            <person name="Aury J.-M."/>
            <person name="Jaillon O."/>
            <person name="Duret L."/>
            <person name="Noel B."/>
            <person name="Jubin C."/>
            <person name="Porcel B.M."/>
            <person name="Segurens B."/>
            <person name="Daubin V."/>
            <person name="Anthouard V."/>
            <person name="Aiach N."/>
            <person name="Arnaiz O."/>
            <person name="Billaut A."/>
            <person name="Beisson J."/>
            <person name="Blanc I."/>
            <person name="Bouhouche K."/>
            <person name="Camara F."/>
            <person name="Duharcourt S."/>
            <person name="Guigo R."/>
            <person name="Gogendeau D."/>
            <person name="Katinka M."/>
            <person name="Keller A.-M."/>
            <person name="Kissmehl R."/>
            <person name="Klotz C."/>
            <person name="Koll F."/>
            <person name="Le Moue A."/>
            <person name="Lepere C."/>
            <person name="Malinsky S."/>
            <person name="Nowacki M."/>
            <person name="Nowak J.K."/>
            <person name="Plattner H."/>
            <person name="Poulain J."/>
            <person name="Ruiz F."/>
            <person name="Serrano V."/>
            <person name="Zagulski M."/>
            <person name="Dessen P."/>
            <person name="Betermier M."/>
            <person name="Weissenbach J."/>
            <person name="Scarpelli C."/>
            <person name="Schachter V."/>
            <person name="Sperling L."/>
            <person name="Meyer E."/>
            <person name="Cohen J."/>
            <person name="Wincker P."/>
        </authorList>
    </citation>
    <scope>NUCLEOTIDE SEQUENCE [LARGE SCALE GENOMIC DNA]</scope>
    <source>
        <strain evidence="2 3">Stock d4-2</strain>
    </source>
</reference>
<organism evidence="2 3">
    <name type="scientific">Paramecium tetraurelia</name>
    <dbReference type="NCBI Taxonomy" id="5888"/>
    <lineage>
        <taxon>Eukaryota</taxon>
        <taxon>Sar</taxon>
        <taxon>Alveolata</taxon>
        <taxon>Ciliophora</taxon>
        <taxon>Intramacronucleata</taxon>
        <taxon>Oligohymenophorea</taxon>
        <taxon>Peniculida</taxon>
        <taxon>Parameciidae</taxon>
        <taxon>Paramecium</taxon>
    </lineage>
</organism>
<feature type="region of interest" description="Disordered" evidence="1">
    <location>
        <begin position="53"/>
        <end position="85"/>
    </location>
</feature>
<dbReference type="Proteomes" id="UP000000600">
    <property type="component" value="Unassembled WGS sequence"/>
</dbReference>
<protein>
    <submittedName>
        <fullName evidence="2">Uncharacterized protein</fullName>
    </submittedName>
</protein>
<keyword evidence="3" id="KW-1185">Reference proteome</keyword>
<dbReference type="OMA" id="KEMQDIM"/>
<evidence type="ECO:0000313" key="3">
    <source>
        <dbReference type="Proteomes" id="UP000000600"/>
    </source>
</evidence>
<dbReference type="KEGG" id="ptm:GSPATT00027173001"/>
<dbReference type="GeneID" id="5048005"/>
<dbReference type="RefSeq" id="XP_001462220.1">
    <property type="nucleotide sequence ID" value="XM_001462183.1"/>
</dbReference>
<sequence length="494" mass="58127">MQRVTPNTVKEAMARVVIPKQTSQPNICPEHNNFFHIPPKFQQQRLTIKQAVPTSKSIEEKRYKQHKNNISENNNNRTNSSSKSRVSAFATMQVEDDSMYGSQNGLKLRKLIGDSHILSSNILQQLYVFTLLYRSKQNLTSNLTSDSQSPGQRKPVKRNQELWNLNTQIQASLINKKQFSRWEFHKEHLQKQQKPMQLYKQQFASLSDLSDVQQQLINNLFELYNNMCIQILCEQEEKFYEMIDQIRRERDLWQTNYKQVEQERDILLETVKQLKTPKQIANNKNAQSNNIDSMDTIQLKEMQDIMQQKIQEMSEKEAKLIKLVLAIKKSGVDIEKIYNEEVLNDDSVAEQTEKSLVHKYHHYERSVHDADNSVVNDSDESSFCFLNRFDNESVVESVRKFEYKNANVLDTKSNVKLKLDLSNIQKKSTSTQANQKQQNQKQTIQHHQQKQMQKLQLPEHSENVGFHQEFMQKLNEFSESWRIQALKDEKRTKS</sequence>
<dbReference type="OrthoDB" id="304039at2759"/>
<dbReference type="AlphaFoldDB" id="A0EHQ6"/>
<dbReference type="HOGENOM" id="CLU_482752_0_0_1"/>